<evidence type="ECO:0000259" key="1">
    <source>
        <dbReference type="Pfam" id="PF20698"/>
    </source>
</evidence>
<sequence>PETSIHCCAGSAGSAEAAVQAISSADAVVIDSTALATLFVLDELSLLQAMPMKCVVASGTLDELRGYLHSLEYGNREHKILAKEEGKYVWISVSAQDAARYRRRVSSLIETVEKICAVEPGTALADVTPEERSRLVELFGQSGAESVALARGQRRLLWADDLALGAIAEKECGVSRVWTQAVVTWLAGREHIGTGDADEVTVKLLVAGYFFTSLGPSAVLRAAQKASWDPSAAPLTAVAEHLVLPMIDGRKVWWVVGQSLALLWRQASV</sequence>
<dbReference type="Pfam" id="PF20698">
    <property type="entry name" value="PIN-TPR-GreABC"/>
    <property type="match status" value="1"/>
</dbReference>
<dbReference type="InterPro" id="IPR048987">
    <property type="entry name" value="PIN-TPR-GreABC"/>
</dbReference>
<comment type="caution">
    <text evidence="2">The sequence shown here is derived from an EMBL/GenBank/DDBJ whole genome shotgun (WGS) entry which is preliminary data.</text>
</comment>
<gene>
    <name evidence="2" type="ORF">S01H1_37111</name>
</gene>
<feature type="non-terminal residue" evidence="2">
    <location>
        <position position="269"/>
    </location>
</feature>
<dbReference type="EMBL" id="BARS01023297">
    <property type="protein sequence ID" value="GAG09928.1"/>
    <property type="molecule type" value="Genomic_DNA"/>
</dbReference>
<accession>X0VBS1</accession>
<organism evidence="2">
    <name type="scientific">marine sediment metagenome</name>
    <dbReference type="NCBI Taxonomy" id="412755"/>
    <lineage>
        <taxon>unclassified sequences</taxon>
        <taxon>metagenomes</taxon>
        <taxon>ecological metagenomes</taxon>
    </lineage>
</organism>
<protein>
    <recommendedName>
        <fullName evidence="1">PIN domain-containing protein</fullName>
    </recommendedName>
</protein>
<reference evidence="2" key="1">
    <citation type="journal article" date="2014" name="Front. Microbiol.">
        <title>High frequency of phylogenetically diverse reductive dehalogenase-homologous genes in deep subseafloor sedimentary metagenomes.</title>
        <authorList>
            <person name="Kawai M."/>
            <person name="Futagami T."/>
            <person name="Toyoda A."/>
            <person name="Takaki Y."/>
            <person name="Nishi S."/>
            <person name="Hori S."/>
            <person name="Arai W."/>
            <person name="Tsubouchi T."/>
            <person name="Morono Y."/>
            <person name="Uchiyama I."/>
            <person name="Ito T."/>
            <person name="Fujiyama A."/>
            <person name="Inagaki F."/>
            <person name="Takami H."/>
        </authorList>
    </citation>
    <scope>NUCLEOTIDE SEQUENCE</scope>
    <source>
        <strain evidence="2">Expedition CK06-06</strain>
    </source>
</reference>
<proteinExistence type="predicted"/>
<feature type="domain" description="PIN" evidence="1">
    <location>
        <begin position="29"/>
        <end position="168"/>
    </location>
</feature>
<name>X0VBS1_9ZZZZ</name>
<feature type="non-terminal residue" evidence="2">
    <location>
        <position position="1"/>
    </location>
</feature>
<dbReference type="AlphaFoldDB" id="X0VBS1"/>
<evidence type="ECO:0000313" key="2">
    <source>
        <dbReference type="EMBL" id="GAG09928.1"/>
    </source>
</evidence>